<dbReference type="AlphaFoldDB" id="A0A9D1QMN7"/>
<proteinExistence type="inferred from homology"/>
<evidence type="ECO:0000313" key="11">
    <source>
        <dbReference type="Proteomes" id="UP000886878"/>
    </source>
</evidence>
<feature type="transmembrane region" description="Helical" evidence="8">
    <location>
        <begin position="81"/>
        <end position="102"/>
    </location>
</feature>
<name>A0A9D1QMN7_9LACO</name>
<comment type="caution">
    <text evidence="10">The sequence shown here is derived from an EMBL/GenBank/DDBJ whole genome shotgun (WGS) entry which is preliminary data.</text>
</comment>
<evidence type="ECO:0000313" key="10">
    <source>
        <dbReference type="EMBL" id="HIW70145.1"/>
    </source>
</evidence>
<dbReference type="Pfam" id="PF12821">
    <property type="entry name" value="ThrE_2"/>
    <property type="match status" value="1"/>
</dbReference>
<keyword evidence="3" id="KW-0997">Cell inner membrane</keyword>
<feature type="transmembrane region" description="Helical" evidence="8">
    <location>
        <begin position="29"/>
        <end position="47"/>
    </location>
</feature>
<evidence type="ECO:0000256" key="4">
    <source>
        <dbReference type="ARBA" id="ARBA00022692"/>
    </source>
</evidence>
<feature type="transmembrane region" description="Helical" evidence="8">
    <location>
        <begin position="114"/>
        <end position="137"/>
    </location>
</feature>
<dbReference type="GO" id="GO:0015744">
    <property type="term" value="P:succinate transport"/>
    <property type="evidence" value="ECO:0007669"/>
    <property type="project" value="TreeGrafter"/>
</dbReference>
<dbReference type="Proteomes" id="UP000886878">
    <property type="component" value="Unassembled WGS sequence"/>
</dbReference>
<organism evidence="10 11">
    <name type="scientific">Candidatus Limosilactobacillus merdipullorum</name>
    <dbReference type="NCBI Taxonomy" id="2838653"/>
    <lineage>
        <taxon>Bacteria</taxon>
        <taxon>Bacillati</taxon>
        <taxon>Bacillota</taxon>
        <taxon>Bacilli</taxon>
        <taxon>Lactobacillales</taxon>
        <taxon>Lactobacillaceae</taxon>
        <taxon>Limosilactobacillus</taxon>
    </lineage>
</organism>
<feature type="transmembrane region" description="Helical" evidence="8">
    <location>
        <begin position="53"/>
        <end position="74"/>
    </location>
</feature>
<accession>A0A9D1QMN7</accession>
<dbReference type="PANTHER" id="PTHR34390:SF1">
    <property type="entry name" value="SUCCINATE TRANSPORTER SUBUNIT YJJB-RELATED"/>
    <property type="match status" value="1"/>
</dbReference>
<sequence>MIVKAILETLFAYVATICFGVITNIPRRAFNVAGIIGGLSWLVYWGLYYHLHLGLAVSNMLAAILIAILSMVAARHQKMPTIIYTVPSLVTFVPGGQAYRMVRNFVVGNNSQSLIFLYQVMVIAGAITLGLGVGEMINRLVYGPKKQGSRRH</sequence>
<evidence type="ECO:0000256" key="6">
    <source>
        <dbReference type="ARBA" id="ARBA00023136"/>
    </source>
</evidence>
<dbReference type="InterPro" id="IPR001024">
    <property type="entry name" value="PLAT/LH2_dom"/>
</dbReference>
<evidence type="ECO:0000256" key="8">
    <source>
        <dbReference type="SAM" id="Phobius"/>
    </source>
</evidence>
<evidence type="ECO:0000256" key="3">
    <source>
        <dbReference type="ARBA" id="ARBA00022519"/>
    </source>
</evidence>
<comment type="similarity">
    <text evidence="7">Belongs to the ThrE exporter (TC 2.A.79) family.</text>
</comment>
<gene>
    <name evidence="10" type="ORF">H9876_02005</name>
</gene>
<evidence type="ECO:0000256" key="1">
    <source>
        <dbReference type="ARBA" id="ARBA00004651"/>
    </source>
</evidence>
<evidence type="ECO:0000256" key="2">
    <source>
        <dbReference type="ARBA" id="ARBA00022475"/>
    </source>
</evidence>
<dbReference type="InterPro" id="IPR024528">
    <property type="entry name" value="ThrE_2"/>
</dbReference>
<dbReference type="EMBL" id="DXGK01000038">
    <property type="protein sequence ID" value="HIW70145.1"/>
    <property type="molecule type" value="Genomic_DNA"/>
</dbReference>
<dbReference type="PANTHER" id="PTHR34390">
    <property type="entry name" value="UPF0442 PROTEIN YJJB-RELATED"/>
    <property type="match status" value="1"/>
</dbReference>
<feature type="domain" description="PLAT" evidence="9">
    <location>
        <begin position="116"/>
        <end position="152"/>
    </location>
</feature>
<evidence type="ECO:0000259" key="9">
    <source>
        <dbReference type="PROSITE" id="PS50095"/>
    </source>
</evidence>
<protein>
    <submittedName>
        <fullName evidence="10">Threonine/serine exporter family protein</fullName>
    </submittedName>
</protein>
<evidence type="ECO:0000256" key="5">
    <source>
        <dbReference type="ARBA" id="ARBA00022989"/>
    </source>
</evidence>
<reference evidence="10" key="1">
    <citation type="journal article" date="2021" name="PeerJ">
        <title>Extensive microbial diversity within the chicken gut microbiome revealed by metagenomics and culture.</title>
        <authorList>
            <person name="Gilroy R."/>
            <person name="Ravi A."/>
            <person name="Getino M."/>
            <person name="Pursley I."/>
            <person name="Horton D.L."/>
            <person name="Alikhan N.F."/>
            <person name="Baker D."/>
            <person name="Gharbi K."/>
            <person name="Hall N."/>
            <person name="Watson M."/>
            <person name="Adriaenssens E.M."/>
            <person name="Foster-Nyarko E."/>
            <person name="Jarju S."/>
            <person name="Secka A."/>
            <person name="Antonio M."/>
            <person name="Oren A."/>
            <person name="Chaudhuri R.R."/>
            <person name="La Ragione R."/>
            <person name="Hildebrand F."/>
            <person name="Pallen M.J."/>
        </authorList>
    </citation>
    <scope>NUCLEOTIDE SEQUENCE</scope>
    <source>
        <strain evidence="10">ChiHejej3B27-2180</strain>
    </source>
</reference>
<reference evidence="10" key="2">
    <citation type="submission" date="2021-04" db="EMBL/GenBank/DDBJ databases">
        <authorList>
            <person name="Gilroy R."/>
        </authorList>
    </citation>
    <scope>NUCLEOTIDE SEQUENCE</scope>
    <source>
        <strain evidence="10">ChiHejej3B27-2180</strain>
    </source>
</reference>
<comment type="subcellular location">
    <subcellularLocation>
        <location evidence="1">Cell membrane</location>
        <topology evidence="1">Multi-pass membrane protein</topology>
    </subcellularLocation>
</comment>
<feature type="transmembrane region" description="Helical" evidence="8">
    <location>
        <begin position="6"/>
        <end position="22"/>
    </location>
</feature>
<evidence type="ECO:0000256" key="7">
    <source>
        <dbReference type="ARBA" id="ARBA00034125"/>
    </source>
</evidence>
<keyword evidence="6 8" id="KW-0472">Membrane</keyword>
<dbReference type="GO" id="GO:0005886">
    <property type="term" value="C:plasma membrane"/>
    <property type="evidence" value="ECO:0007669"/>
    <property type="project" value="UniProtKB-SubCell"/>
</dbReference>
<keyword evidence="2" id="KW-1003">Cell membrane</keyword>
<dbReference type="InterPro" id="IPR050539">
    <property type="entry name" value="ThrE_Dicarb/AminoAcid_Exp"/>
</dbReference>
<keyword evidence="4 8" id="KW-0812">Transmembrane</keyword>
<keyword evidence="5 8" id="KW-1133">Transmembrane helix</keyword>
<dbReference type="PROSITE" id="PS50095">
    <property type="entry name" value="PLAT"/>
    <property type="match status" value="1"/>
</dbReference>